<name>A0A841CAH5_9LACT</name>
<gene>
    <name evidence="3" type="ORF">HNQ37_001631</name>
</gene>
<sequence length="244" mass="27951">MIYNPVARPYITVTNIVWSFDSNTQQIKVLLIKRENQSFQSFWALPETLLRDDESAHAASLRLVKERIGLDLPEIHAEQLATFTAPERNPDLRALSLSYMVFLPQNLPLTPGPGAVDAAWFSLNQISKHQFNFQNGNLKFKTLEDNEYLNDSNPNIRLAFDHNWILTVACHRIANKLDYQPTILLILGSSFTLKLARHIFELFGQYEPDNSNFYQNHKKILEPVGLVESQGPGRPAKKYRLTSN</sequence>
<reference evidence="3 4" key="1">
    <citation type="submission" date="2020-08" db="EMBL/GenBank/DDBJ databases">
        <title>Genomic Encyclopedia of Type Strains, Phase IV (KMG-IV): sequencing the most valuable type-strain genomes for metagenomic binning, comparative biology and taxonomic classification.</title>
        <authorList>
            <person name="Goeker M."/>
        </authorList>
    </citation>
    <scope>NUCLEOTIDE SEQUENCE [LARGE SCALE GENOMIC DNA]</scope>
    <source>
        <strain evidence="3 4">DSM 14925</strain>
    </source>
</reference>
<dbReference type="PANTHER" id="PTHR43736">
    <property type="entry name" value="ADP-RIBOSE PYROPHOSPHATASE"/>
    <property type="match status" value="1"/>
</dbReference>
<dbReference type="InterPro" id="IPR054105">
    <property type="entry name" value="WHD_NrtR"/>
</dbReference>
<dbReference type="RefSeq" id="WP_183541070.1">
    <property type="nucleotide sequence ID" value="NZ_JACHHV010000043.1"/>
</dbReference>
<dbReference type="Gene3D" id="3.90.79.10">
    <property type="entry name" value="Nucleoside Triphosphate Pyrophosphohydrolase"/>
    <property type="match status" value="1"/>
</dbReference>
<evidence type="ECO:0000259" key="2">
    <source>
        <dbReference type="Pfam" id="PF21906"/>
    </source>
</evidence>
<feature type="domain" description="Nudix hydrolase" evidence="1">
    <location>
        <begin position="19"/>
        <end position="134"/>
    </location>
</feature>
<dbReference type="InterPro" id="IPR000086">
    <property type="entry name" value="NUDIX_hydrolase_dom"/>
</dbReference>
<dbReference type="PANTHER" id="PTHR43736:SF4">
    <property type="entry name" value="SLR1690 PROTEIN"/>
    <property type="match status" value="1"/>
</dbReference>
<dbReference type="SUPFAM" id="SSF55811">
    <property type="entry name" value="Nudix"/>
    <property type="match status" value="1"/>
</dbReference>
<keyword evidence="4" id="KW-1185">Reference proteome</keyword>
<organism evidence="3 4">
    <name type="scientific">Lactovum miscens</name>
    <dbReference type="NCBI Taxonomy" id="190387"/>
    <lineage>
        <taxon>Bacteria</taxon>
        <taxon>Bacillati</taxon>
        <taxon>Bacillota</taxon>
        <taxon>Bacilli</taxon>
        <taxon>Lactobacillales</taxon>
        <taxon>Streptococcaceae</taxon>
        <taxon>Lactovum</taxon>
    </lineage>
</organism>
<dbReference type="InterPro" id="IPR036390">
    <property type="entry name" value="WH_DNA-bd_sf"/>
</dbReference>
<dbReference type="Pfam" id="PF00293">
    <property type="entry name" value="NUDIX"/>
    <property type="match status" value="1"/>
</dbReference>
<dbReference type="Pfam" id="PF21906">
    <property type="entry name" value="WHD_NrtR"/>
    <property type="match status" value="1"/>
</dbReference>
<comment type="caution">
    <text evidence="3">The sequence shown here is derived from an EMBL/GenBank/DDBJ whole genome shotgun (WGS) entry which is preliminary data.</text>
</comment>
<dbReference type="InterPro" id="IPR036388">
    <property type="entry name" value="WH-like_DNA-bd_sf"/>
</dbReference>
<dbReference type="Gene3D" id="1.10.10.10">
    <property type="entry name" value="Winged helix-like DNA-binding domain superfamily/Winged helix DNA-binding domain"/>
    <property type="match status" value="1"/>
</dbReference>
<dbReference type="AlphaFoldDB" id="A0A841CAH5"/>
<dbReference type="SUPFAM" id="SSF46785">
    <property type="entry name" value="Winged helix' DNA-binding domain"/>
    <property type="match status" value="1"/>
</dbReference>
<dbReference type="Proteomes" id="UP000562464">
    <property type="component" value="Unassembled WGS sequence"/>
</dbReference>
<evidence type="ECO:0000313" key="4">
    <source>
        <dbReference type="Proteomes" id="UP000562464"/>
    </source>
</evidence>
<dbReference type="CDD" id="cd18873">
    <property type="entry name" value="NUDIX_NadM_like"/>
    <property type="match status" value="1"/>
</dbReference>
<accession>A0A841CAH5</accession>
<proteinExistence type="predicted"/>
<dbReference type="EMBL" id="JACHHV010000043">
    <property type="protein sequence ID" value="MBB5888718.1"/>
    <property type="molecule type" value="Genomic_DNA"/>
</dbReference>
<protein>
    <submittedName>
        <fullName evidence="3">ADP-ribose pyrophosphatase YjhB (NUDIX family)</fullName>
    </submittedName>
</protein>
<evidence type="ECO:0000259" key="1">
    <source>
        <dbReference type="Pfam" id="PF00293"/>
    </source>
</evidence>
<evidence type="ECO:0000313" key="3">
    <source>
        <dbReference type="EMBL" id="MBB5888718.1"/>
    </source>
</evidence>
<dbReference type="InterPro" id="IPR015797">
    <property type="entry name" value="NUDIX_hydrolase-like_dom_sf"/>
</dbReference>
<feature type="domain" description="NrtR DNA-binding winged helix" evidence="2">
    <location>
        <begin position="186"/>
        <end position="241"/>
    </location>
</feature>